<name>A0A554S7E3_9ACTN</name>
<accession>A0A554S7E3</accession>
<dbReference type="Pfam" id="PF06197">
    <property type="entry name" value="DUF998"/>
    <property type="match status" value="1"/>
</dbReference>
<gene>
    <name evidence="2" type="ORF">FNM00_13020</name>
</gene>
<dbReference type="RefSeq" id="WP_143913977.1">
    <property type="nucleotide sequence ID" value="NZ_VLNT01000010.1"/>
</dbReference>
<feature type="transmembrane region" description="Helical" evidence="1">
    <location>
        <begin position="173"/>
        <end position="191"/>
    </location>
</feature>
<sequence>MILVGAVTAAIFPVVFALDGWTRPGYDPRRQPVSALALGPRGRVQTLNFLVAGTGTVMGAVGLASSQPWPAVAIGIVGCALIASGAWRMDPMRGYPPGTPDTTPDSFSPAHRRHDQAGAIVFGGFPIAAAVTALTGDDLPLRGTSLAVTLVSGFLAARFATAWENDAPDAGRWQRLFLWVAFGWLAAVFATG</sequence>
<dbReference type="Proteomes" id="UP000316988">
    <property type="component" value="Unassembled WGS sequence"/>
</dbReference>
<feature type="transmembrane region" description="Helical" evidence="1">
    <location>
        <begin position="141"/>
        <end position="161"/>
    </location>
</feature>
<reference evidence="2 3" key="1">
    <citation type="submission" date="2019-07" db="EMBL/GenBank/DDBJ databases">
        <authorList>
            <person name="Zhao L.H."/>
        </authorList>
    </citation>
    <scope>NUCLEOTIDE SEQUENCE [LARGE SCALE GENOMIC DNA]</scope>
    <source>
        <strain evidence="2 3">Co35</strain>
    </source>
</reference>
<proteinExistence type="predicted"/>
<keyword evidence="1" id="KW-1133">Transmembrane helix</keyword>
<keyword evidence="3" id="KW-1185">Reference proteome</keyword>
<keyword evidence="1" id="KW-0472">Membrane</keyword>
<feature type="transmembrane region" description="Helical" evidence="1">
    <location>
        <begin position="117"/>
        <end position="135"/>
    </location>
</feature>
<evidence type="ECO:0000313" key="2">
    <source>
        <dbReference type="EMBL" id="TSD62262.1"/>
    </source>
</evidence>
<evidence type="ECO:0000313" key="3">
    <source>
        <dbReference type="Proteomes" id="UP000316988"/>
    </source>
</evidence>
<dbReference type="OrthoDB" id="8159487at2"/>
<feature type="transmembrane region" description="Helical" evidence="1">
    <location>
        <begin position="68"/>
        <end position="87"/>
    </location>
</feature>
<dbReference type="EMBL" id="VLNT01000010">
    <property type="protein sequence ID" value="TSD62262.1"/>
    <property type="molecule type" value="Genomic_DNA"/>
</dbReference>
<protein>
    <submittedName>
        <fullName evidence="2">DUF998 domain-containing protein</fullName>
    </submittedName>
</protein>
<keyword evidence="1" id="KW-0812">Transmembrane</keyword>
<dbReference type="AlphaFoldDB" id="A0A554S7E3"/>
<dbReference type="InterPro" id="IPR009339">
    <property type="entry name" value="DUF998"/>
</dbReference>
<comment type="caution">
    <text evidence="2">The sequence shown here is derived from an EMBL/GenBank/DDBJ whole genome shotgun (WGS) entry which is preliminary data.</text>
</comment>
<organism evidence="2 3">
    <name type="scientific">Aeromicrobium piscarium</name>
    <dbReference type="NCBI Taxonomy" id="2590901"/>
    <lineage>
        <taxon>Bacteria</taxon>
        <taxon>Bacillati</taxon>
        <taxon>Actinomycetota</taxon>
        <taxon>Actinomycetes</taxon>
        <taxon>Propionibacteriales</taxon>
        <taxon>Nocardioidaceae</taxon>
        <taxon>Aeromicrobium</taxon>
    </lineage>
</organism>
<evidence type="ECO:0000256" key="1">
    <source>
        <dbReference type="SAM" id="Phobius"/>
    </source>
</evidence>